<comment type="caution">
    <text evidence="3">The sequence shown here is derived from an EMBL/GenBank/DDBJ whole genome shotgun (WGS) entry which is preliminary data.</text>
</comment>
<dbReference type="InterPro" id="IPR001623">
    <property type="entry name" value="DnaJ_domain"/>
</dbReference>
<sequence length="559" mass="60396">MAFDRIALDALETTMARQRVTVYDLYGLLGVSPNVDEDGLRDAYDSITKELNQVPSDAINSAYSVLANPFKRAQYDRDRLEYLYRHFSDHASFPPTASIPTPHIKTRDDQIQVYATTLVDRVKDPTEDKKKALNRRLETTRNELDEFNELSGRQRQDWATSGNRVLRMAGNALCEVVVCAEEDLRMLEDELGRIDGTLPAAPTGDGLDGPAGRVTSTGYYGSEIMAMPTGTANNNTAIMPAEGGGGTRPRVLMGKSVPSLPRSPTVRFLPQSASKLGIDGVNKDTPSSEGSQNADGKDRVNDFLLGAARGCIPPSHGPRANNNAAIKKVHHAQPRLITQSSPSSLMEKLRQVAAQEHFDASLPAVATHMGLIDWQRLNGAADIIPAGITSESLLKNNNQAPVSNGDHPTDLTAFNKAYDPTRTHSADTLLPARQQQQQLHQQLHHDGTPIASAAAAYRNSWDPAYSRNLGAYGDLAFGGGGGFHVAQPAARHSATAANTVLFKEVQDRAAALARAAAPGRWVVEGAGLTTYTAAADRGDLSSSEEKKKKKTKRAEDPFS</sequence>
<name>A0ABR3W8N7_9PEZI</name>
<feature type="compositionally biased region" description="Polar residues" evidence="1">
    <location>
        <begin position="284"/>
        <end position="294"/>
    </location>
</feature>
<feature type="region of interest" description="Disordered" evidence="1">
    <location>
        <begin position="534"/>
        <end position="559"/>
    </location>
</feature>
<proteinExistence type="predicted"/>
<protein>
    <submittedName>
        <fullName evidence="3">Heat shock protein binding</fullName>
    </submittedName>
</protein>
<keyword evidence="4" id="KW-1185">Reference proteome</keyword>
<dbReference type="Gene3D" id="1.10.287.110">
    <property type="entry name" value="DnaJ domain"/>
    <property type="match status" value="1"/>
</dbReference>
<dbReference type="Proteomes" id="UP001583177">
    <property type="component" value="Unassembled WGS sequence"/>
</dbReference>
<dbReference type="SUPFAM" id="SSF46565">
    <property type="entry name" value="Chaperone J-domain"/>
    <property type="match status" value="1"/>
</dbReference>
<gene>
    <name evidence="3" type="primary">dnaJ2</name>
    <name evidence="3" type="ORF">Daus18300_010874</name>
</gene>
<reference evidence="3 4" key="1">
    <citation type="journal article" date="2024" name="IMA Fungus">
        <title>IMA Genome - F19 : A genome assembly and annotation guide to empower mycologists, including annotated draft genome sequences of Ceratocystis pirilliformis, Diaporthe australafricana, Fusarium ophioides, Paecilomyces lecythidis, and Sporothrix stenoceras.</title>
        <authorList>
            <person name="Aylward J."/>
            <person name="Wilson A.M."/>
            <person name="Visagie C.M."/>
            <person name="Spraker J."/>
            <person name="Barnes I."/>
            <person name="Buitendag C."/>
            <person name="Ceriani C."/>
            <person name="Del Mar Angel L."/>
            <person name="du Plessis D."/>
            <person name="Fuchs T."/>
            <person name="Gasser K."/>
            <person name="Kramer D."/>
            <person name="Li W."/>
            <person name="Munsamy K."/>
            <person name="Piso A."/>
            <person name="Price J.L."/>
            <person name="Sonnekus B."/>
            <person name="Thomas C."/>
            <person name="van der Nest A."/>
            <person name="van Dijk A."/>
            <person name="van Heerden A."/>
            <person name="van Vuuren N."/>
            <person name="Yilmaz N."/>
            <person name="Duong T.A."/>
            <person name="van der Merwe N.A."/>
            <person name="Wingfield M.J."/>
            <person name="Wingfield B.D."/>
        </authorList>
    </citation>
    <scope>NUCLEOTIDE SEQUENCE [LARGE SCALE GENOMIC DNA]</scope>
    <source>
        <strain evidence="3 4">CMW 18300</strain>
    </source>
</reference>
<dbReference type="InterPro" id="IPR036869">
    <property type="entry name" value="J_dom_sf"/>
</dbReference>
<dbReference type="PROSITE" id="PS50076">
    <property type="entry name" value="DNAJ_2"/>
    <property type="match status" value="1"/>
</dbReference>
<organism evidence="3 4">
    <name type="scientific">Diaporthe australafricana</name>
    <dbReference type="NCBI Taxonomy" id="127596"/>
    <lineage>
        <taxon>Eukaryota</taxon>
        <taxon>Fungi</taxon>
        <taxon>Dikarya</taxon>
        <taxon>Ascomycota</taxon>
        <taxon>Pezizomycotina</taxon>
        <taxon>Sordariomycetes</taxon>
        <taxon>Sordariomycetidae</taxon>
        <taxon>Diaporthales</taxon>
        <taxon>Diaporthaceae</taxon>
        <taxon>Diaporthe</taxon>
    </lineage>
</organism>
<feature type="region of interest" description="Disordered" evidence="1">
    <location>
        <begin position="276"/>
        <end position="297"/>
    </location>
</feature>
<evidence type="ECO:0000313" key="3">
    <source>
        <dbReference type="EMBL" id="KAL1855896.1"/>
    </source>
</evidence>
<evidence type="ECO:0000259" key="2">
    <source>
        <dbReference type="PROSITE" id="PS50076"/>
    </source>
</evidence>
<feature type="compositionally biased region" description="Basic and acidic residues" evidence="1">
    <location>
        <begin position="536"/>
        <end position="546"/>
    </location>
</feature>
<keyword evidence="3" id="KW-0346">Stress response</keyword>
<evidence type="ECO:0000256" key="1">
    <source>
        <dbReference type="SAM" id="MobiDB-lite"/>
    </source>
</evidence>
<feature type="domain" description="J" evidence="2">
    <location>
        <begin position="24"/>
        <end position="79"/>
    </location>
</feature>
<accession>A0ABR3W8N7</accession>
<evidence type="ECO:0000313" key="4">
    <source>
        <dbReference type="Proteomes" id="UP001583177"/>
    </source>
</evidence>
<dbReference type="EMBL" id="JAWRVE010000125">
    <property type="protein sequence ID" value="KAL1855896.1"/>
    <property type="molecule type" value="Genomic_DNA"/>
</dbReference>